<dbReference type="Proteomes" id="UP000243723">
    <property type="component" value="Unassembled WGS sequence"/>
</dbReference>
<protein>
    <recommendedName>
        <fullName evidence="2">DUF6699 domain-containing protein</fullName>
    </recommendedName>
</protein>
<dbReference type="InterPro" id="IPR046522">
    <property type="entry name" value="DUF6699"/>
</dbReference>
<reference evidence="3 5" key="1">
    <citation type="submission" date="2017-05" db="EMBL/GenBank/DDBJ databases">
        <title>Draft genome sequence of Elsinoe australis.</title>
        <authorList>
            <person name="Cheng Q."/>
        </authorList>
    </citation>
    <scope>NUCLEOTIDE SEQUENCE [LARGE SCALE GENOMIC DNA]</scope>
    <source>
        <strain evidence="3 5">NL1</strain>
    </source>
</reference>
<sequence length="181" mass="19886">MADVAQHGEPLSKVDSASAIEPGNASPKQSKISHRRTSSTVSGVFNINDLEKENVELQIAPETQKLGWKLNTSPSSIDDKEVLKKLLVNPPIKKIDLHFPLGLEVTARNLKGVTIKDALDAIHKQFKKKADDELDAPYLAGFEWDKEECYTRFIVHQKKTGEAPAGGSSKKKNKKGANADE</sequence>
<dbReference type="Proteomes" id="UP000308133">
    <property type="component" value="Unassembled WGS sequence"/>
</dbReference>
<dbReference type="EMBL" id="NHZQ01000067">
    <property type="protein sequence ID" value="PSK55322.1"/>
    <property type="molecule type" value="Genomic_DNA"/>
</dbReference>
<evidence type="ECO:0000313" key="4">
    <source>
        <dbReference type="EMBL" id="TKX25298.1"/>
    </source>
</evidence>
<evidence type="ECO:0000313" key="5">
    <source>
        <dbReference type="Proteomes" id="UP000243723"/>
    </source>
</evidence>
<evidence type="ECO:0000313" key="3">
    <source>
        <dbReference type="EMBL" id="PSK55322.1"/>
    </source>
</evidence>
<keyword evidence="5" id="KW-1185">Reference proteome</keyword>
<feature type="region of interest" description="Disordered" evidence="1">
    <location>
        <begin position="1"/>
        <end position="39"/>
    </location>
</feature>
<reference evidence="4 6" key="2">
    <citation type="submission" date="2018-02" db="EMBL/GenBank/DDBJ databases">
        <title>Draft genome sequences of Elsinoe sp., causing black scab on jojoba.</title>
        <authorList>
            <person name="Stodart B."/>
            <person name="Jeffress S."/>
            <person name="Ash G."/>
            <person name="Arun Chinnappa K."/>
        </authorList>
    </citation>
    <scope>NUCLEOTIDE SEQUENCE [LARGE SCALE GENOMIC DNA]</scope>
    <source>
        <strain evidence="4 6">Hillstone_2</strain>
    </source>
</reference>
<dbReference type="AlphaFoldDB" id="A0A2P8A4C6"/>
<dbReference type="EMBL" id="PTQR01000030">
    <property type="protein sequence ID" value="TKX25298.1"/>
    <property type="molecule type" value="Genomic_DNA"/>
</dbReference>
<feature type="region of interest" description="Disordered" evidence="1">
    <location>
        <begin position="160"/>
        <end position="181"/>
    </location>
</feature>
<gene>
    <name evidence="3" type="ORF">B9Z65_2711</name>
    <name evidence="4" type="ORF">C1H76_2531</name>
</gene>
<organism evidence="3 5">
    <name type="scientific">Elsinoe australis</name>
    <dbReference type="NCBI Taxonomy" id="40998"/>
    <lineage>
        <taxon>Eukaryota</taxon>
        <taxon>Fungi</taxon>
        <taxon>Dikarya</taxon>
        <taxon>Ascomycota</taxon>
        <taxon>Pezizomycotina</taxon>
        <taxon>Dothideomycetes</taxon>
        <taxon>Dothideomycetidae</taxon>
        <taxon>Myriangiales</taxon>
        <taxon>Elsinoaceae</taxon>
        <taxon>Elsinoe</taxon>
    </lineage>
</organism>
<evidence type="ECO:0000313" key="6">
    <source>
        <dbReference type="Proteomes" id="UP000308133"/>
    </source>
</evidence>
<dbReference type="OrthoDB" id="5363135at2759"/>
<feature type="domain" description="DUF6699" evidence="2">
    <location>
        <begin position="69"/>
        <end position="134"/>
    </location>
</feature>
<proteinExistence type="predicted"/>
<evidence type="ECO:0000256" key="1">
    <source>
        <dbReference type="SAM" id="MobiDB-lite"/>
    </source>
</evidence>
<comment type="caution">
    <text evidence="3">The sequence shown here is derived from an EMBL/GenBank/DDBJ whole genome shotgun (WGS) entry which is preliminary data.</text>
</comment>
<name>A0A2P8A4C6_9PEZI</name>
<evidence type="ECO:0000259" key="2">
    <source>
        <dbReference type="Pfam" id="PF20415"/>
    </source>
</evidence>
<dbReference type="Pfam" id="PF20415">
    <property type="entry name" value="DUF6699"/>
    <property type="match status" value="1"/>
</dbReference>
<accession>A0A2P8A4C6</accession>